<feature type="region of interest" description="Disordered" evidence="1">
    <location>
        <begin position="420"/>
        <end position="485"/>
    </location>
</feature>
<keyword evidence="2" id="KW-1133">Transmembrane helix</keyword>
<feature type="compositionally biased region" description="Basic and acidic residues" evidence="1">
    <location>
        <begin position="420"/>
        <end position="451"/>
    </location>
</feature>
<evidence type="ECO:0000256" key="2">
    <source>
        <dbReference type="SAM" id="Phobius"/>
    </source>
</evidence>
<feature type="compositionally biased region" description="Acidic residues" evidence="1">
    <location>
        <begin position="466"/>
        <end position="475"/>
    </location>
</feature>
<keyword evidence="4" id="KW-1185">Reference proteome</keyword>
<accession>A0A6A7BB85</accession>
<feature type="region of interest" description="Disordered" evidence="1">
    <location>
        <begin position="285"/>
        <end position="351"/>
    </location>
</feature>
<dbReference type="AlphaFoldDB" id="A0A6A7BB85"/>
<dbReference type="EMBL" id="MU006300">
    <property type="protein sequence ID" value="KAF2851997.1"/>
    <property type="molecule type" value="Genomic_DNA"/>
</dbReference>
<keyword evidence="2" id="KW-0472">Membrane</keyword>
<sequence>MQNNNNSNNGNNIENTELPFLLALTLHILFITQLVQGFRLLAARRVLQGHVVSEHGPLLFVDLELETGDDGSGEGAREKSDGDDENDTGAITMNERFGELLGNLQHYRVVRRRHWFRGVQGGKGELGTRERVGNGVVRGRLGRRRLEGVWNRVECEHLDDGGSGWETVEDSDEEYGWHDWDDETLVGEETESSSDGEGGVSGMVVLGELGRRVGYGGDLYTEFHGCLGEGGEVGCEGEEEGEDEDEEEGMSWVEIERGDFNALAADDDTEDAELGWAWQRGAYFRPTHLPSTPQTRASDNETPHLRGGHGTPPAFTTPAPHSITPPPAIPIPSPHTTNRRHHNNPSPPLLPSPPPGGCPCQLCDHQRKIAVHRARLLSLGLGEISEANTRIRISNGELRFFVGVDGLDSGEEEQKELVRVGMERDRVERERKQQERSKGKGTERDDGKGDTDEVGGSAEMVKGEMGDLDDGDDEHEVYQTSPRLSQGSLELSFDEVFVGREDADEVSERYEIESEMDVELFERKWLAGGPKKY</sequence>
<dbReference type="Proteomes" id="UP000799423">
    <property type="component" value="Unassembled WGS sequence"/>
</dbReference>
<dbReference type="OrthoDB" id="10688599at2759"/>
<protein>
    <submittedName>
        <fullName evidence="3">Uncharacterized protein</fullName>
    </submittedName>
</protein>
<gene>
    <name evidence="3" type="ORF">T440DRAFT_527509</name>
</gene>
<feature type="region of interest" description="Disordered" evidence="1">
    <location>
        <begin position="69"/>
        <end position="88"/>
    </location>
</feature>
<evidence type="ECO:0000313" key="4">
    <source>
        <dbReference type="Proteomes" id="UP000799423"/>
    </source>
</evidence>
<feature type="transmembrane region" description="Helical" evidence="2">
    <location>
        <begin position="20"/>
        <end position="41"/>
    </location>
</feature>
<name>A0A6A7BB85_9PLEO</name>
<keyword evidence="2" id="KW-0812">Transmembrane</keyword>
<organism evidence="3 4">
    <name type="scientific">Plenodomus tracheiphilus IPT5</name>
    <dbReference type="NCBI Taxonomy" id="1408161"/>
    <lineage>
        <taxon>Eukaryota</taxon>
        <taxon>Fungi</taxon>
        <taxon>Dikarya</taxon>
        <taxon>Ascomycota</taxon>
        <taxon>Pezizomycotina</taxon>
        <taxon>Dothideomycetes</taxon>
        <taxon>Pleosporomycetidae</taxon>
        <taxon>Pleosporales</taxon>
        <taxon>Pleosporineae</taxon>
        <taxon>Leptosphaeriaceae</taxon>
        <taxon>Plenodomus</taxon>
    </lineage>
</organism>
<reference evidence="3" key="1">
    <citation type="submission" date="2020-01" db="EMBL/GenBank/DDBJ databases">
        <authorList>
            <consortium name="DOE Joint Genome Institute"/>
            <person name="Haridas S."/>
            <person name="Albert R."/>
            <person name="Binder M."/>
            <person name="Bloem J."/>
            <person name="Labutti K."/>
            <person name="Salamov A."/>
            <person name="Andreopoulos B."/>
            <person name="Baker S.E."/>
            <person name="Barry K."/>
            <person name="Bills G."/>
            <person name="Bluhm B.H."/>
            <person name="Cannon C."/>
            <person name="Castanera R."/>
            <person name="Culley D.E."/>
            <person name="Daum C."/>
            <person name="Ezra D."/>
            <person name="Gonzalez J.B."/>
            <person name="Henrissat B."/>
            <person name="Kuo A."/>
            <person name="Liang C."/>
            <person name="Lipzen A."/>
            <person name="Lutzoni F."/>
            <person name="Magnuson J."/>
            <person name="Mondo S."/>
            <person name="Nolan M."/>
            <person name="Ohm R."/>
            <person name="Pangilinan J."/>
            <person name="Park H.-J."/>
            <person name="Ramirez L."/>
            <person name="Alfaro M."/>
            <person name="Sun H."/>
            <person name="Tritt A."/>
            <person name="Yoshinaga Y."/>
            <person name="Zwiers L.-H."/>
            <person name="Turgeon B.G."/>
            <person name="Goodwin S.B."/>
            <person name="Spatafora J.W."/>
            <person name="Crous P.W."/>
            <person name="Grigoriev I.V."/>
        </authorList>
    </citation>
    <scope>NUCLEOTIDE SEQUENCE</scope>
    <source>
        <strain evidence="3">IPT5</strain>
    </source>
</reference>
<feature type="compositionally biased region" description="Pro residues" evidence="1">
    <location>
        <begin position="323"/>
        <end position="333"/>
    </location>
</feature>
<proteinExistence type="predicted"/>
<evidence type="ECO:0000256" key="1">
    <source>
        <dbReference type="SAM" id="MobiDB-lite"/>
    </source>
</evidence>
<evidence type="ECO:0000313" key="3">
    <source>
        <dbReference type="EMBL" id="KAF2851997.1"/>
    </source>
</evidence>